<keyword evidence="2" id="KW-0813">Transport</keyword>
<evidence type="ECO:0000256" key="3">
    <source>
        <dbReference type="ARBA" id="ARBA00022475"/>
    </source>
</evidence>
<protein>
    <submittedName>
        <fullName evidence="9">MFS family permease</fullName>
    </submittedName>
</protein>
<keyword evidence="10" id="KW-1185">Reference proteome</keyword>
<comment type="subcellular location">
    <subcellularLocation>
        <location evidence="1">Cell membrane</location>
        <topology evidence="1">Multi-pass membrane protein</topology>
    </subcellularLocation>
</comment>
<feature type="compositionally biased region" description="Acidic residues" evidence="7">
    <location>
        <begin position="397"/>
        <end position="406"/>
    </location>
</feature>
<feature type="transmembrane region" description="Helical" evidence="8">
    <location>
        <begin position="165"/>
        <end position="185"/>
    </location>
</feature>
<feature type="transmembrane region" description="Helical" evidence="8">
    <location>
        <begin position="360"/>
        <end position="380"/>
    </location>
</feature>
<keyword evidence="3" id="KW-1003">Cell membrane</keyword>
<feature type="transmembrane region" description="Helical" evidence="8">
    <location>
        <begin position="21"/>
        <end position="41"/>
    </location>
</feature>
<feature type="region of interest" description="Disordered" evidence="7">
    <location>
        <begin position="389"/>
        <end position="422"/>
    </location>
</feature>
<dbReference type="Gene3D" id="1.20.1250.20">
    <property type="entry name" value="MFS general substrate transporter like domains"/>
    <property type="match status" value="1"/>
</dbReference>
<keyword evidence="4 8" id="KW-0812">Transmembrane</keyword>
<dbReference type="PANTHER" id="PTHR23517">
    <property type="entry name" value="RESISTANCE PROTEIN MDTM, PUTATIVE-RELATED-RELATED"/>
    <property type="match status" value="1"/>
</dbReference>
<dbReference type="InterPro" id="IPR036259">
    <property type="entry name" value="MFS_trans_sf"/>
</dbReference>
<dbReference type="RefSeq" id="WP_307308022.1">
    <property type="nucleotide sequence ID" value="NZ_JAUSRE010000010.1"/>
</dbReference>
<dbReference type="EMBL" id="JAUSRE010000010">
    <property type="protein sequence ID" value="MDP9888695.1"/>
    <property type="molecule type" value="Genomic_DNA"/>
</dbReference>
<feature type="transmembrane region" description="Helical" evidence="8">
    <location>
        <begin position="78"/>
        <end position="103"/>
    </location>
</feature>
<comment type="caution">
    <text evidence="9">The sequence shown here is derived from an EMBL/GenBank/DDBJ whole genome shotgun (WGS) entry which is preliminary data.</text>
</comment>
<sequence length="422" mass="42661">MATENVVRGGRDHFLSQSANMAFSIAQGMGAVVVPLLAAQAGHPIELIGIIVAVSAVSQTVARLGMGALMSKLPTKHFIVAATVLLCGSCLLLGLSTALWAFILAQLLQGAARAYFWTGSQTHVVRASDSAVTALSRLNIVQGIGQLIGPVLAGFIGALSLQVSLLTAAAIAAIALGPAVALVRFDPFPRRNRSGAGRPQQIWRQPGVGMAASMTAVAGAWRGILNSYLPVILTTAGYGVPVAGALVTVANLASLGGSAFSRRIQAMGPAVAHVVGTTAAGAGLAFASFFPDPIWLVGAGLAISGAGAGILQTVGPALASDSSDEGDRGRAIASIGTFRSVSLLASPLGTAGLILLAPTAAIATGIAGIIISMPALTILGRLGRAGRTPRGDTAYEGSDDNHEDIEDQSRSEDGLDRPVCPD</sequence>
<feature type="transmembrane region" description="Helical" evidence="8">
    <location>
        <begin position="331"/>
        <end position="354"/>
    </location>
</feature>
<organism evidence="9 10">
    <name type="scientific">Pseudarthrobacter enclensis</name>
    <dbReference type="NCBI Taxonomy" id="993070"/>
    <lineage>
        <taxon>Bacteria</taxon>
        <taxon>Bacillati</taxon>
        <taxon>Actinomycetota</taxon>
        <taxon>Actinomycetes</taxon>
        <taxon>Micrococcales</taxon>
        <taxon>Micrococcaceae</taxon>
        <taxon>Pseudarthrobacter</taxon>
    </lineage>
</organism>
<feature type="compositionally biased region" description="Basic and acidic residues" evidence="7">
    <location>
        <begin position="407"/>
        <end position="416"/>
    </location>
</feature>
<accession>A0ABT9RTX7</accession>
<dbReference type="Proteomes" id="UP001226577">
    <property type="component" value="Unassembled WGS sequence"/>
</dbReference>
<keyword evidence="5 8" id="KW-1133">Transmembrane helix</keyword>
<feature type="transmembrane region" description="Helical" evidence="8">
    <location>
        <begin position="206"/>
        <end position="224"/>
    </location>
</feature>
<evidence type="ECO:0000256" key="1">
    <source>
        <dbReference type="ARBA" id="ARBA00004651"/>
    </source>
</evidence>
<evidence type="ECO:0000256" key="6">
    <source>
        <dbReference type="ARBA" id="ARBA00023136"/>
    </source>
</evidence>
<dbReference type="Pfam" id="PF07690">
    <property type="entry name" value="MFS_1"/>
    <property type="match status" value="1"/>
</dbReference>
<evidence type="ECO:0000256" key="4">
    <source>
        <dbReference type="ARBA" id="ARBA00022692"/>
    </source>
</evidence>
<keyword evidence="6 8" id="KW-0472">Membrane</keyword>
<feature type="transmembrane region" description="Helical" evidence="8">
    <location>
        <begin position="296"/>
        <end position="319"/>
    </location>
</feature>
<reference evidence="9 10" key="1">
    <citation type="submission" date="2023-07" db="EMBL/GenBank/DDBJ databases">
        <title>Sorghum-associated microbial communities from plants grown in Nebraska, USA.</title>
        <authorList>
            <person name="Schachtman D."/>
        </authorList>
    </citation>
    <scope>NUCLEOTIDE SEQUENCE [LARGE SCALE GENOMIC DNA]</scope>
    <source>
        <strain evidence="9 10">CC222</strain>
    </source>
</reference>
<feature type="transmembrane region" description="Helical" evidence="8">
    <location>
        <begin position="47"/>
        <end position="66"/>
    </location>
</feature>
<dbReference type="InterPro" id="IPR050171">
    <property type="entry name" value="MFS_Transporters"/>
</dbReference>
<evidence type="ECO:0000313" key="10">
    <source>
        <dbReference type="Proteomes" id="UP001226577"/>
    </source>
</evidence>
<feature type="transmembrane region" description="Helical" evidence="8">
    <location>
        <begin position="236"/>
        <end position="258"/>
    </location>
</feature>
<evidence type="ECO:0000256" key="5">
    <source>
        <dbReference type="ARBA" id="ARBA00022989"/>
    </source>
</evidence>
<evidence type="ECO:0000256" key="7">
    <source>
        <dbReference type="SAM" id="MobiDB-lite"/>
    </source>
</evidence>
<dbReference type="SUPFAM" id="SSF103473">
    <property type="entry name" value="MFS general substrate transporter"/>
    <property type="match status" value="1"/>
</dbReference>
<feature type="transmembrane region" description="Helical" evidence="8">
    <location>
        <begin position="270"/>
        <end position="290"/>
    </location>
</feature>
<proteinExistence type="predicted"/>
<dbReference type="InterPro" id="IPR011701">
    <property type="entry name" value="MFS"/>
</dbReference>
<evidence type="ECO:0000256" key="8">
    <source>
        <dbReference type="SAM" id="Phobius"/>
    </source>
</evidence>
<evidence type="ECO:0000313" key="9">
    <source>
        <dbReference type="EMBL" id="MDP9888695.1"/>
    </source>
</evidence>
<evidence type="ECO:0000256" key="2">
    <source>
        <dbReference type="ARBA" id="ARBA00022448"/>
    </source>
</evidence>
<gene>
    <name evidence="9" type="ORF">J2X98_002288</name>
</gene>
<name>A0ABT9RTX7_9MICC</name>